<accession>A0AAW1JZH5</accession>
<feature type="compositionally biased region" description="Basic and acidic residues" evidence="1">
    <location>
        <begin position="71"/>
        <end position="85"/>
    </location>
</feature>
<dbReference type="Proteomes" id="UP001458880">
    <property type="component" value="Unassembled WGS sequence"/>
</dbReference>
<dbReference type="AlphaFoldDB" id="A0AAW1JZH5"/>
<reference evidence="3 4" key="1">
    <citation type="journal article" date="2024" name="BMC Genomics">
        <title>De novo assembly and annotation of Popillia japonica's genome with initial clues to its potential as an invasive pest.</title>
        <authorList>
            <person name="Cucini C."/>
            <person name="Boschi S."/>
            <person name="Funari R."/>
            <person name="Cardaioli E."/>
            <person name="Iannotti N."/>
            <person name="Marturano G."/>
            <person name="Paoli F."/>
            <person name="Bruttini M."/>
            <person name="Carapelli A."/>
            <person name="Frati F."/>
            <person name="Nardi F."/>
        </authorList>
    </citation>
    <scope>NUCLEOTIDE SEQUENCE [LARGE SCALE GENOMIC DNA]</scope>
    <source>
        <strain evidence="3">DMR45628</strain>
    </source>
</reference>
<feature type="compositionally biased region" description="Basic and acidic residues" evidence="1">
    <location>
        <begin position="95"/>
        <end position="110"/>
    </location>
</feature>
<keyword evidence="4" id="KW-1185">Reference proteome</keyword>
<feature type="region of interest" description="Disordered" evidence="1">
    <location>
        <begin position="37"/>
        <end position="111"/>
    </location>
</feature>
<keyword evidence="2" id="KW-0732">Signal</keyword>
<evidence type="ECO:0000313" key="4">
    <source>
        <dbReference type="Proteomes" id="UP001458880"/>
    </source>
</evidence>
<feature type="chain" id="PRO_5043519801" evidence="2">
    <location>
        <begin position="16"/>
        <end position="142"/>
    </location>
</feature>
<evidence type="ECO:0000256" key="1">
    <source>
        <dbReference type="SAM" id="MobiDB-lite"/>
    </source>
</evidence>
<evidence type="ECO:0000256" key="2">
    <source>
        <dbReference type="SAM" id="SignalP"/>
    </source>
</evidence>
<comment type="caution">
    <text evidence="3">The sequence shown here is derived from an EMBL/GenBank/DDBJ whole genome shotgun (WGS) entry which is preliminary data.</text>
</comment>
<feature type="signal peptide" evidence="2">
    <location>
        <begin position="1"/>
        <end position="15"/>
    </location>
</feature>
<dbReference type="EMBL" id="JASPKY010000290">
    <property type="protein sequence ID" value="KAK9710632.1"/>
    <property type="molecule type" value="Genomic_DNA"/>
</dbReference>
<sequence length="142" mass="15855">MNLLSVCALPAVVILITTPRPRITILYNAISSLHPTAREIQEEDSEVTQTPTPEDHQKDFQAEVELDEEDPPKKEAEKDHQKDFQAEVELDEEDPPKKEAENQPTRERRSISIAAPIKFGALEAGPSISIAAPKEHLYCCAD</sequence>
<proteinExistence type="predicted"/>
<name>A0AAW1JZH5_POPJA</name>
<protein>
    <submittedName>
        <fullName evidence="3">Uncharacterized protein</fullName>
    </submittedName>
</protein>
<gene>
    <name evidence="3" type="ORF">QE152_g25914</name>
</gene>
<evidence type="ECO:0000313" key="3">
    <source>
        <dbReference type="EMBL" id="KAK9710632.1"/>
    </source>
</evidence>
<organism evidence="3 4">
    <name type="scientific">Popillia japonica</name>
    <name type="common">Japanese beetle</name>
    <dbReference type="NCBI Taxonomy" id="7064"/>
    <lineage>
        <taxon>Eukaryota</taxon>
        <taxon>Metazoa</taxon>
        <taxon>Ecdysozoa</taxon>
        <taxon>Arthropoda</taxon>
        <taxon>Hexapoda</taxon>
        <taxon>Insecta</taxon>
        <taxon>Pterygota</taxon>
        <taxon>Neoptera</taxon>
        <taxon>Endopterygota</taxon>
        <taxon>Coleoptera</taxon>
        <taxon>Polyphaga</taxon>
        <taxon>Scarabaeiformia</taxon>
        <taxon>Scarabaeidae</taxon>
        <taxon>Rutelinae</taxon>
        <taxon>Popillia</taxon>
    </lineage>
</organism>